<comment type="similarity">
    <text evidence="2">Belongs to the SMPX family.</text>
</comment>
<gene>
    <name evidence="5" type="primary">SMPX</name>
</gene>
<dbReference type="Proteomes" id="UP000472272">
    <property type="component" value="Chromosome 4"/>
</dbReference>
<dbReference type="PANTHER" id="PTHR17416">
    <property type="entry name" value="SMALL MUSCULAR PROTEIN"/>
    <property type="match status" value="1"/>
</dbReference>
<dbReference type="GO" id="GO:0043034">
    <property type="term" value="C:costamere"/>
    <property type="evidence" value="ECO:0007669"/>
    <property type="project" value="Ensembl"/>
</dbReference>
<dbReference type="Ensembl" id="ENSPMRT00000007170.1">
    <property type="protein sequence ID" value="ENSPMRP00000006734.1"/>
    <property type="gene ID" value="ENSPMRG00000004564.1"/>
</dbReference>
<feature type="region of interest" description="Disordered" evidence="4">
    <location>
        <begin position="25"/>
        <end position="86"/>
    </location>
</feature>
<evidence type="ECO:0000256" key="4">
    <source>
        <dbReference type="SAM" id="MobiDB-lite"/>
    </source>
</evidence>
<dbReference type="InterPro" id="IPR029268">
    <property type="entry name" value="Chisel"/>
</dbReference>
<dbReference type="PANTHER" id="PTHR17416:SF0">
    <property type="entry name" value="SMALL MUSCULAR PROTEIN"/>
    <property type="match status" value="1"/>
</dbReference>
<evidence type="ECO:0000256" key="1">
    <source>
        <dbReference type="ARBA" id="ARBA00002671"/>
    </source>
</evidence>
<accession>A0A670I4E2</accession>
<dbReference type="GO" id="GO:0031430">
    <property type="term" value="C:M band"/>
    <property type="evidence" value="ECO:0007669"/>
    <property type="project" value="Ensembl"/>
</dbReference>
<evidence type="ECO:0000256" key="2">
    <source>
        <dbReference type="ARBA" id="ARBA00007875"/>
    </source>
</evidence>
<sequence length="108" mass="11505">MHSSSPGRADLTILYCAKNCPCKPPTSSREQGGLPANINIPMGALLPGAGQPPKRKEFTEADESLPASSEEEKKKVLPGAKKLPGPAVNLSEIQNVKSELKFVPRAEQ</sequence>
<dbReference type="GO" id="GO:0005927">
    <property type="term" value="C:muscle tendon junction"/>
    <property type="evidence" value="ECO:0007669"/>
    <property type="project" value="Ensembl"/>
</dbReference>
<evidence type="ECO:0000256" key="3">
    <source>
        <dbReference type="ARBA" id="ARBA00019350"/>
    </source>
</evidence>
<evidence type="ECO:0000313" key="6">
    <source>
        <dbReference type="Proteomes" id="UP000472272"/>
    </source>
</evidence>
<proteinExistence type="inferred from homology"/>
<dbReference type="OMA" id="CAKNCPC"/>
<reference evidence="5" key="2">
    <citation type="submission" date="2025-08" db="UniProtKB">
        <authorList>
            <consortium name="Ensembl"/>
        </authorList>
    </citation>
    <scope>IDENTIFICATION</scope>
</reference>
<dbReference type="Pfam" id="PF15355">
    <property type="entry name" value="Chisel"/>
    <property type="match status" value="1"/>
</dbReference>
<dbReference type="GeneTree" id="ENSGT00390000017542"/>
<keyword evidence="6" id="KW-1185">Reference proteome</keyword>
<name>A0A670I4E2_PODMU</name>
<evidence type="ECO:0000313" key="5">
    <source>
        <dbReference type="Ensembl" id="ENSPMRP00000006734.1"/>
    </source>
</evidence>
<organism evidence="5 6">
    <name type="scientific">Podarcis muralis</name>
    <name type="common">Wall lizard</name>
    <name type="synonym">Lacerta muralis</name>
    <dbReference type="NCBI Taxonomy" id="64176"/>
    <lineage>
        <taxon>Eukaryota</taxon>
        <taxon>Metazoa</taxon>
        <taxon>Chordata</taxon>
        <taxon>Craniata</taxon>
        <taxon>Vertebrata</taxon>
        <taxon>Euteleostomi</taxon>
        <taxon>Lepidosauria</taxon>
        <taxon>Squamata</taxon>
        <taxon>Bifurcata</taxon>
        <taxon>Unidentata</taxon>
        <taxon>Episquamata</taxon>
        <taxon>Laterata</taxon>
        <taxon>Lacertibaenia</taxon>
        <taxon>Lacertidae</taxon>
        <taxon>Podarcis</taxon>
    </lineage>
</organism>
<reference evidence="5 6" key="1">
    <citation type="journal article" date="2019" name="Proc. Natl. Acad. Sci. U.S.A.">
        <title>Regulatory changes in pterin and carotenoid genes underlie balanced color polymorphisms in the wall lizard.</title>
        <authorList>
            <person name="Andrade P."/>
            <person name="Pinho C."/>
            <person name="Perez I de Lanuza G."/>
            <person name="Afonso S."/>
            <person name="Brejcha J."/>
            <person name="Rubin C.J."/>
            <person name="Wallerman O."/>
            <person name="Pereira P."/>
            <person name="Sabatino S.J."/>
            <person name="Bellati A."/>
            <person name="Pellitteri-Rosa D."/>
            <person name="Bosakova Z."/>
            <person name="Bunikis I."/>
            <person name="Carretero M.A."/>
            <person name="Feiner N."/>
            <person name="Marsik P."/>
            <person name="Pauperio F."/>
            <person name="Salvi D."/>
            <person name="Soler L."/>
            <person name="While G.M."/>
            <person name="Uller T."/>
            <person name="Font E."/>
            <person name="Andersson L."/>
            <person name="Carneiro M."/>
        </authorList>
    </citation>
    <scope>NUCLEOTIDE SEQUENCE</scope>
</reference>
<comment type="function">
    <text evidence="1">Plays a role in the regulatory network through which muscle cells coordinate their structural and functional states during growth, adaptation, and repair.</text>
</comment>
<protein>
    <recommendedName>
        <fullName evidence="3">Small muscular protein</fullName>
    </recommendedName>
</protein>
<dbReference type="GO" id="GO:0005634">
    <property type="term" value="C:nucleus"/>
    <property type="evidence" value="ECO:0007669"/>
    <property type="project" value="Ensembl"/>
</dbReference>
<dbReference type="AlphaFoldDB" id="A0A670I4E2"/>
<reference evidence="5" key="3">
    <citation type="submission" date="2025-09" db="UniProtKB">
        <authorList>
            <consortium name="Ensembl"/>
        </authorList>
    </citation>
    <scope>IDENTIFICATION</scope>
</reference>